<dbReference type="InterPro" id="IPR008972">
    <property type="entry name" value="Cupredoxin"/>
</dbReference>
<dbReference type="GO" id="GO:0016491">
    <property type="term" value="F:oxidoreductase activity"/>
    <property type="evidence" value="ECO:0007669"/>
    <property type="project" value="UniProtKB-KW"/>
</dbReference>
<dbReference type="InterPro" id="IPR011707">
    <property type="entry name" value="Cu-oxidase-like_N"/>
</dbReference>
<comment type="caution">
    <text evidence="7">The sequence shown here is derived from an EMBL/GenBank/DDBJ whole genome shotgun (WGS) entry which is preliminary data.</text>
</comment>
<dbReference type="Pfam" id="PF00394">
    <property type="entry name" value="Cu-oxidase"/>
    <property type="match status" value="1"/>
</dbReference>
<feature type="domain" description="Plastocyanin-like" evidence="6">
    <location>
        <begin position="245"/>
        <end position="353"/>
    </location>
</feature>
<evidence type="ECO:0000259" key="6">
    <source>
        <dbReference type="Pfam" id="PF07732"/>
    </source>
</evidence>
<dbReference type="PROSITE" id="PS00080">
    <property type="entry name" value="MULTICOPPER_OXIDASE2"/>
    <property type="match status" value="1"/>
</dbReference>
<evidence type="ECO:0000256" key="2">
    <source>
        <dbReference type="ARBA" id="ARBA00022723"/>
    </source>
</evidence>
<dbReference type="CDD" id="cd13858">
    <property type="entry name" value="CuRO_1_tcLCC2_insect_like"/>
    <property type="match status" value="1"/>
</dbReference>
<proteinExistence type="inferred from homology"/>
<feature type="domain" description="Plastocyanin-like" evidence="4">
    <location>
        <begin position="371"/>
        <end position="527"/>
    </location>
</feature>
<dbReference type="GO" id="GO:0005507">
    <property type="term" value="F:copper ion binding"/>
    <property type="evidence" value="ECO:0007669"/>
    <property type="project" value="InterPro"/>
</dbReference>
<keyword evidence="2" id="KW-0479">Metal-binding</keyword>
<dbReference type="GO" id="GO:0006826">
    <property type="term" value="P:iron ion transport"/>
    <property type="evidence" value="ECO:0007669"/>
    <property type="project" value="TreeGrafter"/>
</dbReference>
<organism evidence="7 8">
    <name type="scientific">Elysia crispata</name>
    <name type="common">lettuce slug</name>
    <dbReference type="NCBI Taxonomy" id="231223"/>
    <lineage>
        <taxon>Eukaryota</taxon>
        <taxon>Metazoa</taxon>
        <taxon>Spiralia</taxon>
        <taxon>Lophotrochozoa</taxon>
        <taxon>Mollusca</taxon>
        <taxon>Gastropoda</taxon>
        <taxon>Heterobranchia</taxon>
        <taxon>Euthyneura</taxon>
        <taxon>Panpulmonata</taxon>
        <taxon>Sacoglossa</taxon>
        <taxon>Placobranchoidea</taxon>
        <taxon>Plakobranchidae</taxon>
        <taxon>Elysia</taxon>
    </lineage>
</organism>
<keyword evidence="3" id="KW-0560">Oxidoreductase</keyword>
<evidence type="ECO:0008006" key="9">
    <source>
        <dbReference type="Google" id="ProtNLM"/>
    </source>
</evidence>
<dbReference type="InterPro" id="IPR011706">
    <property type="entry name" value="Cu-oxidase_C"/>
</dbReference>
<feature type="domain" description="Plastocyanin-like" evidence="5">
    <location>
        <begin position="649"/>
        <end position="782"/>
    </location>
</feature>
<dbReference type="EMBL" id="JAWDGP010007087">
    <property type="protein sequence ID" value="KAK3730228.1"/>
    <property type="molecule type" value="Genomic_DNA"/>
</dbReference>
<dbReference type="Pfam" id="PF07731">
    <property type="entry name" value="Cu-oxidase_2"/>
    <property type="match status" value="1"/>
</dbReference>
<dbReference type="InterPro" id="IPR045087">
    <property type="entry name" value="Cu-oxidase_fam"/>
</dbReference>
<dbReference type="GO" id="GO:0005886">
    <property type="term" value="C:plasma membrane"/>
    <property type="evidence" value="ECO:0007669"/>
    <property type="project" value="TreeGrafter"/>
</dbReference>
<dbReference type="PANTHER" id="PTHR11709:SF232">
    <property type="entry name" value="STRAW, ISOFORM G"/>
    <property type="match status" value="1"/>
</dbReference>
<reference evidence="7" key="1">
    <citation type="journal article" date="2023" name="G3 (Bethesda)">
        <title>A reference genome for the long-term kleptoplast-retaining sea slug Elysia crispata morphotype clarki.</title>
        <authorList>
            <person name="Eastman K.E."/>
            <person name="Pendleton A.L."/>
            <person name="Shaikh M.A."/>
            <person name="Suttiyut T."/>
            <person name="Ogas R."/>
            <person name="Tomko P."/>
            <person name="Gavelis G."/>
            <person name="Widhalm J.R."/>
            <person name="Wisecaver J.H."/>
        </authorList>
    </citation>
    <scope>NUCLEOTIDE SEQUENCE</scope>
    <source>
        <strain evidence="7">ECLA1</strain>
    </source>
</reference>
<accession>A0AAE0Y204</accession>
<evidence type="ECO:0000259" key="5">
    <source>
        <dbReference type="Pfam" id="PF07731"/>
    </source>
</evidence>
<sequence length="799" mass="89717">MVYAVNTNGLPYLSPKPKKPPSVRVGTLIAYSRMSLTAPPQALFRESLFLRRVAGHGKRKGRKFIFNKIFFPKCTADKIPVKLVPSFPTSGLLQLLFVFQQLIVELKIISKLPTTTLRVSTRATMKSSLHCVQAALVLALVTRLVTVQADSAATVVVDKLVDKLLPHKPFPFPRPYPFPRPGPKAWEYEISDYSSHPCKRECTLRSRPMTCRYVFVVENYFTLSRACHDCPYNQSHCSLPHCIAADGGRKAVKVVNRMMPGPAIEVCEGDRLMVTVVNRLEPSEVTSIHWHGQLQKGTPFMDGVGLITQCPIGFNAKFTYRFKASEAGTHYWHAHSGPQRTDGVYGALIVRRPRSFTLEPNLGLYAHDLSEHVITIMDWTEDSMTDRLSRYTHVDYDAKPKLMLVNGKGRHTQFEALDGSLHYTPYAEFKVTPGQRYRFRLISNGIMNCPIQFSIDGHTMTVIASDGNPMLPFVVDSIIVNSGERYDFVLNADNTSSLRNFWIRLRGYNNCKLHNATQTAILKYSGAPDNPPPESTTWDDAVRGGRSLNSAIVNTSLPQTSFEISEMYSATYDPDLHAQPQTPDMKVYLGIEFHAIENEVAHHPDYYSINDTYSYGSKFYSPHINWISNQMPPSPPLTQLGDLPANQFCNIDTLSKNCKKEWCACTHHYKAKLGALVELVIVDEGILSHAYHPMHLHGHKFSVLAMGKLGEQTTVDDVKALDQSGGITRRVNKAPIKDTVIVPDGGYTVIRFKADNPGFWLFHCHVELHSAMGMAMVFQVGDPKDFPRPPRNFQRCGNS</sequence>
<evidence type="ECO:0000259" key="4">
    <source>
        <dbReference type="Pfam" id="PF00394"/>
    </source>
</evidence>
<evidence type="ECO:0000256" key="1">
    <source>
        <dbReference type="ARBA" id="ARBA00010609"/>
    </source>
</evidence>
<dbReference type="PANTHER" id="PTHR11709">
    <property type="entry name" value="MULTI-COPPER OXIDASE"/>
    <property type="match status" value="1"/>
</dbReference>
<dbReference type="InterPro" id="IPR002355">
    <property type="entry name" value="Cu_oxidase_Cu_BS"/>
</dbReference>
<evidence type="ECO:0000313" key="8">
    <source>
        <dbReference type="Proteomes" id="UP001283361"/>
    </source>
</evidence>
<dbReference type="CDD" id="cd13905">
    <property type="entry name" value="CuRO_3_tcLLC2_insect_like"/>
    <property type="match status" value="1"/>
</dbReference>
<comment type="similarity">
    <text evidence="1">Belongs to the multicopper oxidase family.</text>
</comment>
<evidence type="ECO:0000313" key="7">
    <source>
        <dbReference type="EMBL" id="KAK3730228.1"/>
    </source>
</evidence>
<keyword evidence="8" id="KW-1185">Reference proteome</keyword>
<gene>
    <name evidence="7" type="ORF">RRG08_034973</name>
</gene>
<dbReference type="FunFam" id="2.60.40.420:FF:000045">
    <property type="entry name" value="Laccase 2"/>
    <property type="match status" value="1"/>
</dbReference>
<protein>
    <recommendedName>
        <fullName evidence="9">Laccase</fullName>
    </recommendedName>
</protein>
<dbReference type="Gene3D" id="2.60.40.420">
    <property type="entry name" value="Cupredoxins - blue copper proteins"/>
    <property type="match status" value="3"/>
</dbReference>
<name>A0AAE0Y204_9GAST</name>
<dbReference type="CDD" id="cd13884">
    <property type="entry name" value="CuRO_2_tcLCC_insect_like"/>
    <property type="match status" value="1"/>
</dbReference>
<dbReference type="FunFam" id="2.60.40.420:FF:000031">
    <property type="entry name" value="Laccase-2 isoform A"/>
    <property type="match status" value="1"/>
</dbReference>
<dbReference type="InterPro" id="IPR001117">
    <property type="entry name" value="Cu-oxidase_2nd"/>
</dbReference>
<evidence type="ECO:0000256" key="3">
    <source>
        <dbReference type="ARBA" id="ARBA00023002"/>
    </source>
</evidence>
<dbReference type="Proteomes" id="UP001283361">
    <property type="component" value="Unassembled WGS sequence"/>
</dbReference>
<dbReference type="Pfam" id="PF07732">
    <property type="entry name" value="Cu-oxidase_3"/>
    <property type="match status" value="1"/>
</dbReference>
<dbReference type="AlphaFoldDB" id="A0AAE0Y204"/>
<dbReference type="SUPFAM" id="SSF49503">
    <property type="entry name" value="Cupredoxins"/>
    <property type="match status" value="3"/>
</dbReference>